<dbReference type="GO" id="GO:0000981">
    <property type="term" value="F:DNA-binding transcription factor activity, RNA polymerase II-specific"/>
    <property type="evidence" value="ECO:0007669"/>
    <property type="project" value="TreeGrafter"/>
</dbReference>
<dbReference type="InterPro" id="IPR050394">
    <property type="entry name" value="Homeobox_NK-like"/>
</dbReference>
<dbReference type="Gene3D" id="1.10.10.60">
    <property type="entry name" value="Homeodomain-like"/>
    <property type="match status" value="1"/>
</dbReference>
<reference evidence="5" key="1">
    <citation type="submission" date="2020-11" db="EMBL/GenBank/DDBJ databases">
        <authorList>
            <person name="Tran Van P."/>
        </authorList>
    </citation>
    <scope>NUCLEOTIDE SEQUENCE</scope>
</reference>
<comment type="subcellular location">
    <subcellularLocation>
        <location evidence="1 2 3">Nucleus</location>
    </subcellularLocation>
</comment>
<dbReference type="SMART" id="SM00389">
    <property type="entry name" value="HOX"/>
    <property type="match status" value="1"/>
</dbReference>
<dbReference type="AlphaFoldDB" id="A0A7R9BLP7"/>
<dbReference type="PANTHER" id="PTHR24340">
    <property type="entry name" value="HOMEOBOX PROTEIN NKX"/>
    <property type="match status" value="1"/>
</dbReference>
<dbReference type="InterPro" id="IPR001356">
    <property type="entry name" value="HD"/>
</dbReference>
<dbReference type="GO" id="GO:0005634">
    <property type="term" value="C:nucleus"/>
    <property type="evidence" value="ECO:0007669"/>
    <property type="project" value="UniProtKB-SubCell"/>
</dbReference>
<proteinExistence type="predicted"/>
<dbReference type="Pfam" id="PF00046">
    <property type="entry name" value="Homeodomain"/>
    <property type="match status" value="1"/>
</dbReference>
<dbReference type="OrthoDB" id="6159439at2759"/>
<dbReference type="InterPro" id="IPR009057">
    <property type="entry name" value="Homeodomain-like_sf"/>
</dbReference>
<dbReference type="SUPFAM" id="SSF46689">
    <property type="entry name" value="Homeodomain-like"/>
    <property type="match status" value="1"/>
</dbReference>
<keyword evidence="6" id="KW-1185">Reference proteome</keyword>
<evidence type="ECO:0000259" key="4">
    <source>
        <dbReference type="PROSITE" id="PS50071"/>
    </source>
</evidence>
<protein>
    <recommendedName>
        <fullName evidence="4">Homeobox domain-containing protein</fullName>
    </recommendedName>
</protein>
<evidence type="ECO:0000313" key="5">
    <source>
        <dbReference type="EMBL" id="CAD7277650.1"/>
    </source>
</evidence>
<dbReference type="GO" id="GO:0000978">
    <property type="term" value="F:RNA polymerase II cis-regulatory region sequence-specific DNA binding"/>
    <property type="evidence" value="ECO:0007669"/>
    <property type="project" value="TreeGrafter"/>
</dbReference>
<dbReference type="Proteomes" id="UP000678499">
    <property type="component" value="Unassembled WGS sequence"/>
</dbReference>
<organism evidence="5">
    <name type="scientific">Notodromas monacha</name>
    <dbReference type="NCBI Taxonomy" id="399045"/>
    <lineage>
        <taxon>Eukaryota</taxon>
        <taxon>Metazoa</taxon>
        <taxon>Ecdysozoa</taxon>
        <taxon>Arthropoda</taxon>
        <taxon>Crustacea</taxon>
        <taxon>Oligostraca</taxon>
        <taxon>Ostracoda</taxon>
        <taxon>Podocopa</taxon>
        <taxon>Podocopida</taxon>
        <taxon>Cypridocopina</taxon>
        <taxon>Cypridoidea</taxon>
        <taxon>Cyprididae</taxon>
        <taxon>Notodromas</taxon>
    </lineage>
</organism>
<dbReference type="EMBL" id="CAJPEX010000969">
    <property type="protein sequence ID" value="CAG0917802.1"/>
    <property type="molecule type" value="Genomic_DNA"/>
</dbReference>
<feature type="DNA-binding region" description="Homeobox" evidence="2">
    <location>
        <begin position="112"/>
        <end position="171"/>
    </location>
</feature>
<evidence type="ECO:0000256" key="2">
    <source>
        <dbReference type="PROSITE-ProRule" id="PRU00108"/>
    </source>
</evidence>
<dbReference type="EMBL" id="OA883006">
    <property type="protein sequence ID" value="CAD7277650.1"/>
    <property type="molecule type" value="Genomic_DNA"/>
</dbReference>
<keyword evidence="2 3" id="KW-0371">Homeobox</keyword>
<evidence type="ECO:0000256" key="1">
    <source>
        <dbReference type="ARBA" id="ARBA00004123"/>
    </source>
</evidence>
<keyword evidence="2 3" id="KW-0238">DNA-binding</keyword>
<feature type="domain" description="Homeobox" evidence="4">
    <location>
        <begin position="110"/>
        <end position="170"/>
    </location>
</feature>
<keyword evidence="2 3" id="KW-0539">Nucleus</keyword>
<evidence type="ECO:0000256" key="3">
    <source>
        <dbReference type="RuleBase" id="RU000682"/>
    </source>
</evidence>
<sequence length="282" mass="32191">MTRYPNFTISALLSNPAHVNENANPGERSDMIDLMKRADSNGQQRALKLLLPSEEQACYQMSTPSRQLLFPNGALQRDIMSIEKPEEIRNSITASSLTLTMNQAIGVELHKKRRSRVAFTPNQVFELERRFSLQRYLTGPERTELAIKLNLTENQIKVSLTYRRFKYQNCLEPSFMRRRFSPPVSSNFYRRLLPHHAVHHAHSQIPDHRVTPFWPLLGFPHTQMSLLPSTVSPNFDLISSIYKKNLLDFALASRHVAQVHGKGNCEVTSAGPNSPVVSERTD</sequence>
<dbReference type="CDD" id="cd00086">
    <property type="entry name" value="homeodomain"/>
    <property type="match status" value="1"/>
</dbReference>
<gene>
    <name evidence="5" type="ORF">NMOB1V02_LOCUS5378</name>
</gene>
<accession>A0A7R9BLP7</accession>
<evidence type="ECO:0000313" key="6">
    <source>
        <dbReference type="Proteomes" id="UP000678499"/>
    </source>
</evidence>
<dbReference type="GO" id="GO:0030154">
    <property type="term" value="P:cell differentiation"/>
    <property type="evidence" value="ECO:0007669"/>
    <property type="project" value="TreeGrafter"/>
</dbReference>
<dbReference type="PROSITE" id="PS50071">
    <property type="entry name" value="HOMEOBOX_2"/>
    <property type="match status" value="1"/>
</dbReference>
<name>A0A7R9BLP7_9CRUS</name>